<name>A0A1X9T1Z4_9BACT</name>
<protein>
    <submittedName>
        <fullName evidence="2">TraX family protein</fullName>
    </submittedName>
</protein>
<sequence>MIEIYKNKFEVDVFLLQIIALATMLIDHIALAFFNDNFWMRGIGRFAFVIYAFLIAQTFICIKNNESKITKHLKFYMLLAILSELGYDLMMQHKLDTWEVIFLNQNVMITLIIGFLTLYLINELQNKLYSILVIICSFYLVYFAKSDYGISGILLIVCFYYYLNSYTKISALKRLFFLISIMFSFVIFYHLTIFNISDLIASFALYEITYYPFYFLAPFLLILYNGKLGYKNLYFKNLYRYFYPAHLFIIGLILFIYDKF</sequence>
<evidence type="ECO:0000313" key="2">
    <source>
        <dbReference type="EMBL" id="ARR02491.1"/>
    </source>
</evidence>
<gene>
    <name evidence="2" type="ORF">CVIC8964_1086</name>
</gene>
<dbReference type="OrthoDB" id="81897at2"/>
<keyword evidence="1" id="KW-1133">Transmembrane helix</keyword>
<keyword evidence="1" id="KW-0472">Membrane</keyword>
<dbReference type="STRING" id="1660074.CVIC8964_1086"/>
<accession>A0A1X9T1Z4</accession>
<dbReference type="Pfam" id="PF05857">
    <property type="entry name" value="TraX"/>
    <property type="match status" value="1"/>
</dbReference>
<feature type="transmembrane region" description="Helical" evidence="1">
    <location>
        <begin position="12"/>
        <end position="31"/>
    </location>
</feature>
<feature type="transmembrane region" description="Helical" evidence="1">
    <location>
        <begin position="208"/>
        <end position="226"/>
    </location>
</feature>
<feature type="transmembrane region" description="Helical" evidence="1">
    <location>
        <begin position="43"/>
        <end position="61"/>
    </location>
</feature>
<reference evidence="2 3" key="1">
    <citation type="journal article" date="2017" name="Genome Biol. Evol.">
        <title>Comparative Genomic Analysis Identifies a Campylobacter Clade Deficient in Selenium Metabolism.</title>
        <authorList>
            <person name="Miller W.G."/>
            <person name="Yee E."/>
            <person name="Lopes B.S."/>
            <person name="Chapman M.H."/>
            <person name="Huynh S."/>
            <person name="Bono J.L."/>
            <person name="Parker C.T."/>
            <person name="Strachan N.J.C."/>
            <person name="Forbes K.J."/>
        </authorList>
    </citation>
    <scope>NUCLEOTIDE SEQUENCE [LARGE SCALE GENOMIC DNA]</scope>
    <source>
        <strain evidence="2 3">RM8964</strain>
    </source>
</reference>
<evidence type="ECO:0000313" key="3">
    <source>
        <dbReference type="Proteomes" id="UP000194265"/>
    </source>
</evidence>
<keyword evidence="1" id="KW-0812">Transmembrane</keyword>
<organism evidence="2 3">
    <name type="scientific">Campylobacter vicugnae</name>
    <dbReference type="NCBI Taxonomy" id="1660076"/>
    <lineage>
        <taxon>Bacteria</taxon>
        <taxon>Pseudomonadati</taxon>
        <taxon>Campylobacterota</taxon>
        <taxon>Epsilonproteobacteria</taxon>
        <taxon>Campylobacterales</taxon>
        <taxon>Campylobacteraceae</taxon>
        <taxon>Campylobacter</taxon>
    </lineage>
</organism>
<evidence type="ECO:0000256" key="1">
    <source>
        <dbReference type="SAM" id="Phobius"/>
    </source>
</evidence>
<dbReference type="AlphaFoldDB" id="A0A1X9T1Z4"/>
<proteinExistence type="predicted"/>
<dbReference type="Proteomes" id="UP000194265">
    <property type="component" value="Chromosome"/>
</dbReference>
<dbReference type="RefSeq" id="WP_086333825.1">
    <property type="nucleotide sequence ID" value="NZ_CP018791.1"/>
</dbReference>
<feature type="transmembrane region" description="Helical" evidence="1">
    <location>
        <begin position="148"/>
        <end position="163"/>
    </location>
</feature>
<feature type="transmembrane region" description="Helical" evidence="1">
    <location>
        <begin position="102"/>
        <end position="121"/>
    </location>
</feature>
<feature type="transmembrane region" description="Helical" evidence="1">
    <location>
        <begin position="73"/>
        <end position="90"/>
    </location>
</feature>
<feature type="transmembrane region" description="Helical" evidence="1">
    <location>
        <begin position="126"/>
        <end position="142"/>
    </location>
</feature>
<dbReference type="EMBL" id="CP018791">
    <property type="protein sequence ID" value="ARR02491.1"/>
    <property type="molecule type" value="Genomic_DNA"/>
</dbReference>
<feature type="transmembrane region" description="Helical" evidence="1">
    <location>
        <begin position="238"/>
        <end position="257"/>
    </location>
</feature>
<feature type="transmembrane region" description="Helical" evidence="1">
    <location>
        <begin position="175"/>
        <end position="196"/>
    </location>
</feature>
<dbReference type="InterPro" id="IPR008875">
    <property type="entry name" value="TraX"/>
</dbReference>